<feature type="transmembrane region" description="Helical" evidence="2">
    <location>
        <begin position="116"/>
        <end position="139"/>
    </location>
</feature>
<feature type="region of interest" description="Disordered" evidence="1">
    <location>
        <begin position="630"/>
        <end position="649"/>
    </location>
</feature>
<keyword evidence="2" id="KW-0472">Membrane</keyword>
<keyword evidence="2" id="KW-1133">Transmembrane helix</keyword>
<feature type="transmembrane region" description="Helical" evidence="2">
    <location>
        <begin position="75"/>
        <end position="96"/>
    </location>
</feature>
<dbReference type="EMBL" id="ML978121">
    <property type="protein sequence ID" value="KAF2104206.1"/>
    <property type="molecule type" value="Genomic_DNA"/>
</dbReference>
<dbReference type="AlphaFoldDB" id="A0A9P4ITW9"/>
<dbReference type="Proteomes" id="UP000799772">
    <property type="component" value="Unassembled WGS sequence"/>
</dbReference>
<dbReference type="PANTHER" id="PTHR35394:SF5">
    <property type="entry name" value="DUF3176 DOMAIN-CONTAINING PROTEIN"/>
    <property type="match status" value="1"/>
</dbReference>
<keyword evidence="2" id="KW-0812">Transmembrane</keyword>
<feature type="region of interest" description="Disordered" evidence="1">
    <location>
        <begin position="1"/>
        <end position="43"/>
    </location>
</feature>
<proteinExistence type="predicted"/>
<evidence type="ECO:0000313" key="3">
    <source>
        <dbReference type="EMBL" id="KAF2104206.1"/>
    </source>
</evidence>
<evidence type="ECO:0000313" key="4">
    <source>
        <dbReference type="Proteomes" id="UP000799772"/>
    </source>
</evidence>
<reference evidence="3" key="1">
    <citation type="journal article" date="2020" name="Stud. Mycol.">
        <title>101 Dothideomycetes genomes: a test case for predicting lifestyles and emergence of pathogens.</title>
        <authorList>
            <person name="Haridas S."/>
            <person name="Albert R."/>
            <person name="Binder M."/>
            <person name="Bloem J."/>
            <person name="Labutti K."/>
            <person name="Salamov A."/>
            <person name="Andreopoulos B."/>
            <person name="Baker S."/>
            <person name="Barry K."/>
            <person name="Bills G."/>
            <person name="Bluhm B."/>
            <person name="Cannon C."/>
            <person name="Castanera R."/>
            <person name="Culley D."/>
            <person name="Daum C."/>
            <person name="Ezra D."/>
            <person name="Gonzalez J."/>
            <person name="Henrissat B."/>
            <person name="Kuo A."/>
            <person name="Liang C."/>
            <person name="Lipzen A."/>
            <person name="Lutzoni F."/>
            <person name="Magnuson J."/>
            <person name="Mondo S."/>
            <person name="Nolan M."/>
            <person name="Ohm R."/>
            <person name="Pangilinan J."/>
            <person name="Park H.-J."/>
            <person name="Ramirez L."/>
            <person name="Alfaro M."/>
            <person name="Sun H."/>
            <person name="Tritt A."/>
            <person name="Yoshinaga Y."/>
            <person name="Zwiers L.-H."/>
            <person name="Turgeon B."/>
            <person name="Goodwin S."/>
            <person name="Spatafora J."/>
            <person name="Crous P."/>
            <person name="Grigoriev I."/>
        </authorList>
    </citation>
    <scope>NUCLEOTIDE SEQUENCE</scope>
    <source>
        <strain evidence="3">CBS 133067</strain>
    </source>
</reference>
<comment type="caution">
    <text evidence="3">The sequence shown here is derived from an EMBL/GenBank/DDBJ whole genome shotgun (WGS) entry which is preliminary data.</text>
</comment>
<protein>
    <submittedName>
        <fullName evidence="3">Uncharacterized protein</fullName>
    </submittedName>
</protein>
<evidence type="ECO:0000256" key="1">
    <source>
        <dbReference type="SAM" id="MobiDB-lite"/>
    </source>
</evidence>
<keyword evidence="4" id="KW-1185">Reference proteome</keyword>
<dbReference type="OrthoDB" id="5242705at2759"/>
<dbReference type="InterPro" id="IPR021514">
    <property type="entry name" value="DUF3176"/>
</dbReference>
<sequence length="649" mass="70471">MDETNDIADNRSMVSSLSQATDDPPARTSEHANSPNHDESSQVTLLARNPEQKLDFQSTKAPRPSRWKRFIFDTWLPEVAMISMSAVLLIAIAAVLEAYDSNPMPKLPYGLTLNAIISILATLSKSCLISVVASAISQLKWCWIQSRRRTLRDLQLFDDASRGPLGSLAMLFEVRTWSFTTIGALIILVATLFDPFVQQILTSPGRWTSRPSDSAVAPRAMKFPVDNQLDLMPTINSGVYSNTGQFERDPTCPSGNCDWPPFESVGWCSKCINATSLASLSGCDLKFNKTDLSDRPCSVGLGYGDSFNFTIKASANPFGGYILSFPTEAIWGMNGVFDEDTYPLFDLGFQHEPLGVGSPVLVLGHVSLQFGNNVTAGRTAGIPDPNQGVRVGSATQCAISLCSQSYSISVHDGITSTKKDSLNWGKFYIDKLGGEEPVIWSPYGGNLNMTKTHEGIEDTERLAFGPIPRYWDPLVATLAGTGDVQLSWQHTNPADNRSALHWVELDGGGMTGPVKFPSKELETIFKTNLTFVAASVAASLTALGLDMGNSSVSGTVSSEQIFASVRWEWIILPVLLVASGLLFLVVTMSLSRHRGVRLWKSSLLALLYHGFEEPCSIPVAEDVSGMETAARSTTTRLRDSASGRSVLGT</sequence>
<gene>
    <name evidence="3" type="ORF">NA57DRAFT_70423</name>
</gene>
<organism evidence="3 4">
    <name type="scientific">Rhizodiscina lignyota</name>
    <dbReference type="NCBI Taxonomy" id="1504668"/>
    <lineage>
        <taxon>Eukaryota</taxon>
        <taxon>Fungi</taxon>
        <taxon>Dikarya</taxon>
        <taxon>Ascomycota</taxon>
        <taxon>Pezizomycotina</taxon>
        <taxon>Dothideomycetes</taxon>
        <taxon>Pleosporomycetidae</taxon>
        <taxon>Aulographales</taxon>
        <taxon>Rhizodiscinaceae</taxon>
        <taxon>Rhizodiscina</taxon>
    </lineage>
</organism>
<feature type="compositionally biased region" description="Polar residues" evidence="1">
    <location>
        <begin position="12"/>
        <end position="21"/>
    </location>
</feature>
<accession>A0A9P4ITW9</accession>
<feature type="transmembrane region" description="Helical" evidence="2">
    <location>
        <begin position="569"/>
        <end position="590"/>
    </location>
</feature>
<feature type="compositionally biased region" description="Basic and acidic residues" evidence="1">
    <location>
        <begin position="24"/>
        <end position="40"/>
    </location>
</feature>
<evidence type="ECO:0000256" key="2">
    <source>
        <dbReference type="SAM" id="Phobius"/>
    </source>
</evidence>
<feature type="transmembrane region" description="Helical" evidence="2">
    <location>
        <begin position="174"/>
        <end position="193"/>
    </location>
</feature>
<dbReference type="Pfam" id="PF11374">
    <property type="entry name" value="DUF3176"/>
    <property type="match status" value="1"/>
</dbReference>
<dbReference type="PANTHER" id="PTHR35394">
    <property type="entry name" value="DUF3176 DOMAIN-CONTAINING PROTEIN"/>
    <property type="match status" value="1"/>
</dbReference>
<name>A0A9P4ITW9_9PEZI</name>